<dbReference type="STRING" id="307507.A0A2V0PFS5"/>
<dbReference type="Proteomes" id="UP000247498">
    <property type="component" value="Unassembled WGS sequence"/>
</dbReference>
<evidence type="ECO:0000256" key="3">
    <source>
        <dbReference type="ARBA" id="ARBA00022527"/>
    </source>
</evidence>
<reference evidence="13 14" key="1">
    <citation type="journal article" date="2018" name="Sci. Rep.">
        <title>Raphidocelis subcapitata (=Pseudokirchneriella subcapitata) provides an insight into genome evolution and environmental adaptations in the Sphaeropleales.</title>
        <authorList>
            <person name="Suzuki S."/>
            <person name="Yamaguchi H."/>
            <person name="Nakajima N."/>
            <person name="Kawachi M."/>
        </authorList>
    </citation>
    <scope>NUCLEOTIDE SEQUENCE [LARGE SCALE GENOMIC DNA]</scope>
    <source>
        <strain evidence="13 14">NIES-35</strain>
    </source>
</reference>
<dbReference type="InterPro" id="IPR017441">
    <property type="entry name" value="Protein_kinase_ATP_BS"/>
</dbReference>
<evidence type="ECO:0000256" key="8">
    <source>
        <dbReference type="ARBA" id="ARBA00047899"/>
    </source>
</evidence>
<feature type="region of interest" description="Disordered" evidence="11">
    <location>
        <begin position="590"/>
        <end position="623"/>
    </location>
</feature>
<feature type="region of interest" description="Disordered" evidence="11">
    <location>
        <begin position="316"/>
        <end position="435"/>
    </location>
</feature>
<dbReference type="Pfam" id="PF00069">
    <property type="entry name" value="Pkinase"/>
    <property type="match status" value="1"/>
</dbReference>
<dbReference type="OrthoDB" id="248923at2759"/>
<keyword evidence="7 10" id="KW-0067">ATP-binding</keyword>
<evidence type="ECO:0000256" key="7">
    <source>
        <dbReference type="ARBA" id="ARBA00022840"/>
    </source>
</evidence>
<evidence type="ECO:0000256" key="4">
    <source>
        <dbReference type="ARBA" id="ARBA00022679"/>
    </source>
</evidence>
<dbReference type="InParanoid" id="A0A2V0PFS5"/>
<evidence type="ECO:0000256" key="2">
    <source>
        <dbReference type="ARBA" id="ARBA00012513"/>
    </source>
</evidence>
<evidence type="ECO:0000313" key="14">
    <source>
        <dbReference type="Proteomes" id="UP000247498"/>
    </source>
</evidence>
<feature type="region of interest" description="Disordered" evidence="11">
    <location>
        <begin position="292"/>
        <end position="311"/>
    </location>
</feature>
<keyword evidence="4" id="KW-0808">Transferase</keyword>
<keyword evidence="5 10" id="KW-0547">Nucleotide-binding</keyword>
<evidence type="ECO:0000313" key="13">
    <source>
        <dbReference type="EMBL" id="GBF98708.1"/>
    </source>
</evidence>
<sequence>MEADAPPAEVLDPDHIERLELIGRGSYGEVYRGVDTHSGQQVAIKVIDLEDIEDDIEDIQKEISALAGCRCAHITRYYGALVRPGSSELLILMELLACSAADLLASAPLPEACIAFILRCVLQGLAYLHGEGRIHRDVKAANVLLSAAGEVRISDFGVSGQLTGTLGFRRRTFVGTPYWMAPEVIESSEEGYSTSADVWSVGITGIEMALAAPPHAELHPMRVLFVIPREPPPRLEGPFSEEFRDFVTACLQKDPTARPSARELLSHPFVASALEAPPALVAVVAEYARRKRPVVPQRGPSPSEYGGTLPTWDFGGGTLKAASSDRDAAARGTLRSSEAAATPERDVQPSGAAPGSRAGSMAGSATGTVRGVSGTGSDAWAAGGPTGTLPSRAMPAQRSWGGGGTDGSGSGGAARGTAAVGEAGPDPDGAGDEPRAVYRRLPSLQGLSVDVGHAPGGGTAAGLPPGTGAAPDVAILARVTARGAAGAVGEGEAALSRALLPALRSLAPSSSGPEQAAVDALASQLSQLERQLPGCCARLLSEAMLQLSISDSPQLAKLQAAARGMFGANSGSNTGAGAGAGGTGAAPGHGMWAGVGGQPGAGGSSLDAPGSMSAKHAPGAAAAVGPPGPDLGLLGNFLLARWREDAARSAAAAARSRAGF</sequence>
<dbReference type="GO" id="GO:0005524">
    <property type="term" value="F:ATP binding"/>
    <property type="evidence" value="ECO:0007669"/>
    <property type="project" value="UniProtKB-UniRule"/>
</dbReference>
<dbReference type="AlphaFoldDB" id="A0A2V0PFS5"/>
<comment type="similarity">
    <text evidence="1">Belongs to the protein kinase superfamily. STE Ser/Thr protein kinase family. STE20 subfamily.</text>
</comment>
<dbReference type="PANTHER" id="PTHR48012">
    <property type="entry name" value="STERILE20-LIKE KINASE, ISOFORM B-RELATED"/>
    <property type="match status" value="1"/>
</dbReference>
<dbReference type="PANTHER" id="PTHR48012:SF10">
    <property type="entry name" value="FI20177P1"/>
    <property type="match status" value="1"/>
</dbReference>
<dbReference type="EC" id="2.7.11.1" evidence="2"/>
<evidence type="ECO:0000256" key="1">
    <source>
        <dbReference type="ARBA" id="ARBA00008874"/>
    </source>
</evidence>
<dbReference type="PROSITE" id="PS50011">
    <property type="entry name" value="PROTEIN_KINASE_DOM"/>
    <property type="match status" value="1"/>
</dbReference>
<dbReference type="SMART" id="SM00220">
    <property type="entry name" value="S_TKc"/>
    <property type="match status" value="1"/>
</dbReference>
<evidence type="ECO:0000256" key="11">
    <source>
        <dbReference type="SAM" id="MobiDB-lite"/>
    </source>
</evidence>
<dbReference type="Gene3D" id="1.10.510.10">
    <property type="entry name" value="Transferase(Phosphotransferase) domain 1"/>
    <property type="match status" value="1"/>
</dbReference>
<feature type="binding site" evidence="10">
    <location>
        <position position="45"/>
    </location>
    <ligand>
        <name>ATP</name>
        <dbReference type="ChEBI" id="CHEBI:30616"/>
    </ligand>
</feature>
<feature type="compositionally biased region" description="Gly residues" evidence="11">
    <location>
        <begin position="400"/>
        <end position="414"/>
    </location>
</feature>
<feature type="domain" description="Protein kinase" evidence="12">
    <location>
        <begin position="16"/>
        <end position="270"/>
    </location>
</feature>
<keyword evidence="14" id="KW-1185">Reference proteome</keyword>
<dbReference type="FunCoup" id="A0A2V0PFS5">
    <property type="interactions" value="1126"/>
</dbReference>
<dbReference type="PROSITE" id="PS00107">
    <property type="entry name" value="PROTEIN_KINASE_ATP"/>
    <property type="match status" value="1"/>
</dbReference>
<proteinExistence type="inferred from homology"/>
<evidence type="ECO:0000259" key="12">
    <source>
        <dbReference type="PROSITE" id="PS50011"/>
    </source>
</evidence>
<comment type="caution">
    <text evidence="13">The sequence shown here is derived from an EMBL/GenBank/DDBJ whole genome shotgun (WGS) entry which is preliminary data.</text>
</comment>
<dbReference type="SUPFAM" id="SSF56112">
    <property type="entry name" value="Protein kinase-like (PK-like)"/>
    <property type="match status" value="1"/>
</dbReference>
<comment type="catalytic activity">
    <reaction evidence="9">
        <text>L-seryl-[protein] + ATP = O-phospho-L-seryl-[protein] + ADP + H(+)</text>
        <dbReference type="Rhea" id="RHEA:17989"/>
        <dbReference type="Rhea" id="RHEA-COMP:9863"/>
        <dbReference type="Rhea" id="RHEA-COMP:11604"/>
        <dbReference type="ChEBI" id="CHEBI:15378"/>
        <dbReference type="ChEBI" id="CHEBI:29999"/>
        <dbReference type="ChEBI" id="CHEBI:30616"/>
        <dbReference type="ChEBI" id="CHEBI:83421"/>
        <dbReference type="ChEBI" id="CHEBI:456216"/>
        <dbReference type="EC" id="2.7.11.1"/>
    </reaction>
</comment>
<evidence type="ECO:0000256" key="9">
    <source>
        <dbReference type="ARBA" id="ARBA00048679"/>
    </source>
</evidence>
<keyword evidence="3" id="KW-0723">Serine/threonine-protein kinase</keyword>
<feature type="compositionally biased region" description="Low complexity" evidence="11">
    <location>
        <begin position="363"/>
        <end position="377"/>
    </location>
</feature>
<feature type="compositionally biased region" description="Low complexity" evidence="11">
    <location>
        <begin position="415"/>
        <end position="428"/>
    </location>
</feature>
<evidence type="ECO:0000256" key="5">
    <source>
        <dbReference type="ARBA" id="ARBA00022741"/>
    </source>
</evidence>
<organism evidence="13 14">
    <name type="scientific">Raphidocelis subcapitata</name>
    <dbReference type="NCBI Taxonomy" id="307507"/>
    <lineage>
        <taxon>Eukaryota</taxon>
        <taxon>Viridiplantae</taxon>
        <taxon>Chlorophyta</taxon>
        <taxon>core chlorophytes</taxon>
        <taxon>Chlorophyceae</taxon>
        <taxon>CS clade</taxon>
        <taxon>Sphaeropleales</taxon>
        <taxon>Selenastraceae</taxon>
        <taxon>Raphidocelis</taxon>
    </lineage>
</organism>
<feature type="compositionally biased region" description="Gly residues" evidence="11">
    <location>
        <begin position="590"/>
        <end position="603"/>
    </location>
</feature>
<protein>
    <recommendedName>
        <fullName evidence="2">non-specific serine/threonine protein kinase</fullName>
        <ecNumber evidence="2">2.7.11.1</ecNumber>
    </recommendedName>
</protein>
<dbReference type="InterPro" id="IPR050629">
    <property type="entry name" value="STE20/SPS1-PAK"/>
</dbReference>
<evidence type="ECO:0000256" key="10">
    <source>
        <dbReference type="PROSITE-ProRule" id="PRU10141"/>
    </source>
</evidence>
<dbReference type="InterPro" id="IPR011009">
    <property type="entry name" value="Kinase-like_dom_sf"/>
</dbReference>
<dbReference type="GO" id="GO:0005737">
    <property type="term" value="C:cytoplasm"/>
    <property type="evidence" value="ECO:0007669"/>
    <property type="project" value="TreeGrafter"/>
</dbReference>
<name>A0A2V0PFS5_9CHLO</name>
<dbReference type="GO" id="GO:0004674">
    <property type="term" value="F:protein serine/threonine kinase activity"/>
    <property type="evidence" value="ECO:0007669"/>
    <property type="project" value="UniProtKB-KW"/>
</dbReference>
<comment type="catalytic activity">
    <reaction evidence="8">
        <text>L-threonyl-[protein] + ATP = O-phospho-L-threonyl-[protein] + ADP + H(+)</text>
        <dbReference type="Rhea" id="RHEA:46608"/>
        <dbReference type="Rhea" id="RHEA-COMP:11060"/>
        <dbReference type="Rhea" id="RHEA-COMP:11605"/>
        <dbReference type="ChEBI" id="CHEBI:15378"/>
        <dbReference type="ChEBI" id="CHEBI:30013"/>
        <dbReference type="ChEBI" id="CHEBI:30616"/>
        <dbReference type="ChEBI" id="CHEBI:61977"/>
        <dbReference type="ChEBI" id="CHEBI:456216"/>
        <dbReference type="EC" id="2.7.11.1"/>
    </reaction>
</comment>
<accession>A0A2V0PFS5</accession>
<keyword evidence="6 13" id="KW-0418">Kinase</keyword>
<dbReference type="EMBL" id="BDRX01000133">
    <property type="protein sequence ID" value="GBF98708.1"/>
    <property type="molecule type" value="Genomic_DNA"/>
</dbReference>
<dbReference type="InterPro" id="IPR000719">
    <property type="entry name" value="Prot_kinase_dom"/>
</dbReference>
<gene>
    <name evidence="13" type="ORF">Rsub_11257</name>
</gene>
<evidence type="ECO:0000256" key="6">
    <source>
        <dbReference type="ARBA" id="ARBA00022777"/>
    </source>
</evidence>